<keyword evidence="5 11" id="KW-0813">Transport</keyword>
<dbReference type="PROSITE" id="PS50928">
    <property type="entry name" value="ABC_TM1"/>
    <property type="match status" value="1"/>
</dbReference>
<dbReference type="Pfam" id="PF00528">
    <property type="entry name" value="BPD_transp_1"/>
    <property type="match status" value="1"/>
</dbReference>
<gene>
    <name evidence="14" type="primary">lacG</name>
    <name evidence="12" type="synonym">ugpE</name>
    <name evidence="14" type="ORF">LA5096_01021</name>
</gene>
<accession>A0A0M6Z7P9</accession>
<evidence type="ECO:0000256" key="8">
    <source>
        <dbReference type="ARBA" id="ARBA00022989"/>
    </source>
</evidence>
<dbReference type="CDD" id="cd06261">
    <property type="entry name" value="TM_PBP2"/>
    <property type="match status" value="1"/>
</dbReference>
<dbReference type="AlphaFoldDB" id="A0A0M6Z7P9"/>
<dbReference type="Proteomes" id="UP000049983">
    <property type="component" value="Unassembled WGS sequence"/>
</dbReference>
<reference evidence="15" key="1">
    <citation type="submission" date="2015-07" db="EMBL/GenBank/DDBJ databases">
        <authorList>
            <person name="Rodrigo-Torres Lidia"/>
            <person name="Arahal R.David."/>
        </authorList>
    </citation>
    <scope>NUCLEOTIDE SEQUENCE [LARGE SCALE GENOMIC DNA]</scope>
    <source>
        <strain evidence="15">CECT 5096</strain>
    </source>
</reference>
<evidence type="ECO:0000256" key="11">
    <source>
        <dbReference type="RuleBase" id="RU363032"/>
    </source>
</evidence>
<keyword evidence="7 11" id="KW-0812">Transmembrane</keyword>
<feature type="transmembrane region" description="Helical" evidence="11">
    <location>
        <begin position="147"/>
        <end position="166"/>
    </location>
</feature>
<evidence type="ECO:0000256" key="12">
    <source>
        <dbReference type="RuleBase" id="RU363056"/>
    </source>
</evidence>
<dbReference type="Gene3D" id="1.10.3720.10">
    <property type="entry name" value="MetI-like"/>
    <property type="match status" value="1"/>
</dbReference>
<dbReference type="OrthoDB" id="9815445at2"/>
<comment type="function">
    <text evidence="10 12">Part of the ABC transporter complex UgpBAEC involved in sn-glycerol-3-phosphate (G3P) import. Probably responsible for the translocation of the substrate across the membrane.</text>
</comment>
<dbReference type="PANTHER" id="PTHR43744:SF8">
    <property type="entry name" value="SN-GLYCEROL-3-PHOSPHATE TRANSPORT SYSTEM PERMEASE PROTEIN UGPE"/>
    <property type="match status" value="1"/>
</dbReference>
<keyword evidence="9 11" id="KW-0472">Membrane</keyword>
<evidence type="ECO:0000256" key="7">
    <source>
        <dbReference type="ARBA" id="ARBA00022692"/>
    </source>
</evidence>
<dbReference type="RefSeq" id="WP_055114808.1">
    <property type="nucleotide sequence ID" value="NZ_CXWA01000002.1"/>
</dbReference>
<proteinExistence type="inferred from homology"/>
<comment type="similarity">
    <text evidence="2 11">Belongs to the binding-protein-dependent transport system permease family.</text>
</comment>
<evidence type="ECO:0000256" key="5">
    <source>
        <dbReference type="ARBA" id="ARBA00022448"/>
    </source>
</evidence>
<feature type="transmembrane region" description="Helical" evidence="11">
    <location>
        <begin position="109"/>
        <end position="127"/>
    </location>
</feature>
<evidence type="ECO:0000256" key="4">
    <source>
        <dbReference type="ARBA" id="ARBA00020515"/>
    </source>
</evidence>
<keyword evidence="6 12" id="KW-1003">Cell membrane</keyword>
<feature type="transmembrane region" description="Helical" evidence="11">
    <location>
        <begin position="240"/>
        <end position="262"/>
    </location>
</feature>
<sequence length="275" mass="29818">MPGLRRRTVQLADHLILIAGALIMSLPVYSLFAATTHPSGSPMMPRLDPGAALLQNYGGFITSTAGFSGDVTVVAMLWNSFLLGFGFATLKVLTSLFAAYALVYFRIRFASAIFAVLLLTLMLPLESRFLPTYAVVADLGLVNTRTGLVLPLVASGLGTLFFRQFLLTVPDALLESARLDGAGGWKFFKDILLPLSIPTAAALFLVLFVNGWNQYLWPVIVTSEEATYTLVRGMQFFGRASLPGLMLAILAVIPPSLLVILFQRQVVKGLYDGSH</sequence>
<dbReference type="EMBL" id="CXWC01000002">
    <property type="protein sequence ID" value="CTQ66251.1"/>
    <property type="molecule type" value="Genomic_DNA"/>
</dbReference>
<dbReference type="GeneID" id="97668455"/>
<comment type="subunit">
    <text evidence="3 12">The complex is composed of two ATP-binding proteins (UgpC), two transmembrane proteins (UgpA and UgpE) and a solute-binding protein (UgpB).</text>
</comment>
<feature type="domain" description="ABC transmembrane type-1" evidence="13">
    <location>
        <begin position="77"/>
        <end position="258"/>
    </location>
</feature>
<keyword evidence="15" id="KW-1185">Reference proteome</keyword>
<feature type="transmembrane region" description="Helical" evidence="11">
    <location>
        <begin position="187"/>
        <end position="209"/>
    </location>
</feature>
<feature type="transmembrane region" description="Helical" evidence="11">
    <location>
        <begin position="81"/>
        <end position="102"/>
    </location>
</feature>
<dbReference type="SUPFAM" id="SSF161098">
    <property type="entry name" value="MetI-like"/>
    <property type="match status" value="1"/>
</dbReference>
<organism evidence="14 15">
    <name type="scientific">Roseibium album</name>
    <dbReference type="NCBI Taxonomy" id="311410"/>
    <lineage>
        <taxon>Bacteria</taxon>
        <taxon>Pseudomonadati</taxon>
        <taxon>Pseudomonadota</taxon>
        <taxon>Alphaproteobacteria</taxon>
        <taxon>Hyphomicrobiales</taxon>
        <taxon>Stappiaceae</taxon>
        <taxon>Roseibium</taxon>
    </lineage>
</organism>
<evidence type="ECO:0000256" key="2">
    <source>
        <dbReference type="ARBA" id="ARBA00009306"/>
    </source>
</evidence>
<dbReference type="GO" id="GO:0055085">
    <property type="term" value="P:transmembrane transport"/>
    <property type="evidence" value="ECO:0007669"/>
    <property type="project" value="InterPro"/>
</dbReference>
<protein>
    <recommendedName>
        <fullName evidence="4 12">sn-glycerol-3-phosphate transport system permease protein UgpE</fullName>
    </recommendedName>
</protein>
<dbReference type="STRING" id="311410.LA5095_02165"/>
<dbReference type="GO" id="GO:0005886">
    <property type="term" value="C:plasma membrane"/>
    <property type="evidence" value="ECO:0007669"/>
    <property type="project" value="UniProtKB-SubCell"/>
</dbReference>
<name>A0A0M6Z7P9_9HYPH</name>
<evidence type="ECO:0000256" key="9">
    <source>
        <dbReference type="ARBA" id="ARBA00023136"/>
    </source>
</evidence>
<evidence type="ECO:0000256" key="1">
    <source>
        <dbReference type="ARBA" id="ARBA00004651"/>
    </source>
</evidence>
<dbReference type="InterPro" id="IPR035906">
    <property type="entry name" value="MetI-like_sf"/>
</dbReference>
<evidence type="ECO:0000313" key="14">
    <source>
        <dbReference type="EMBL" id="CTQ66251.1"/>
    </source>
</evidence>
<keyword evidence="8 11" id="KW-1133">Transmembrane helix</keyword>
<feature type="transmembrane region" description="Helical" evidence="11">
    <location>
        <begin position="12"/>
        <end position="34"/>
    </location>
</feature>
<dbReference type="PANTHER" id="PTHR43744">
    <property type="entry name" value="ABC TRANSPORTER PERMEASE PROTEIN MG189-RELATED-RELATED"/>
    <property type="match status" value="1"/>
</dbReference>
<evidence type="ECO:0000259" key="13">
    <source>
        <dbReference type="PROSITE" id="PS50928"/>
    </source>
</evidence>
<evidence type="ECO:0000256" key="10">
    <source>
        <dbReference type="ARBA" id="ARBA00037054"/>
    </source>
</evidence>
<evidence type="ECO:0000313" key="15">
    <source>
        <dbReference type="Proteomes" id="UP000049983"/>
    </source>
</evidence>
<dbReference type="InterPro" id="IPR000515">
    <property type="entry name" value="MetI-like"/>
</dbReference>
<comment type="subcellular location">
    <subcellularLocation>
        <location evidence="12">Cell inner membrane</location>
        <topology evidence="12">Multi-pass membrane protein</topology>
    </subcellularLocation>
    <subcellularLocation>
        <location evidence="1 11">Cell membrane</location>
        <topology evidence="1 11">Multi-pass membrane protein</topology>
    </subcellularLocation>
</comment>
<keyword evidence="12" id="KW-0997">Cell inner membrane</keyword>
<evidence type="ECO:0000256" key="6">
    <source>
        <dbReference type="ARBA" id="ARBA00022475"/>
    </source>
</evidence>
<evidence type="ECO:0000256" key="3">
    <source>
        <dbReference type="ARBA" id="ARBA00011557"/>
    </source>
</evidence>